<evidence type="ECO:0000256" key="1">
    <source>
        <dbReference type="ARBA" id="ARBA00007177"/>
    </source>
</evidence>
<reference evidence="4 5" key="1">
    <citation type="submission" date="2019-08" db="EMBL/GenBank/DDBJ databases">
        <authorList>
            <person name="Khan S.A."/>
            <person name="Jeon C.O."/>
            <person name="Jeong S.E."/>
        </authorList>
    </citation>
    <scope>NUCLEOTIDE SEQUENCE [LARGE SCALE GENOMIC DNA]</scope>
    <source>
        <strain evidence="5">IMCC1728</strain>
    </source>
</reference>
<keyword evidence="3" id="KW-0963">Cytoplasm</keyword>
<dbReference type="InterPro" id="IPR002669">
    <property type="entry name" value="UreD"/>
</dbReference>
<dbReference type="Proteomes" id="UP000321832">
    <property type="component" value="Unassembled WGS sequence"/>
</dbReference>
<comment type="subcellular location">
    <subcellularLocation>
        <location evidence="3">Cytoplasm</location>
    </subcellularLocation>
</comment>
<gene>
    <name evidence="3" type="primary">ureD</name>
    <name evidence="4" type="ORF">FSC37_03755</name>
</gene>
<comment type="subunit">
    <text evidence="3">UreD, UreF and UreG form a complex that acts as a GTP-hydrolysis-dependent molecular chaperone, activating the urease apoprotein by helping to assemble the nickel containing metallocenter of UreC. The UreE protein probably delivers the nickel.</text>
</comment>
<organism evidence="4 5">
    <name type="scientific">Piscinibacter aquaticus</name>
    <dbReference type="NCBI Taxonomy" id="392597"/>
    <lineage>
        <taxon>Bacteria</taxon>
        <taxon>Pseudomonadati</taxon>
        <taxon>Pseudomonadota</taxon>
        <taxon>Betaproteobacteria</taxon>
        <taxon>Burkholderiales</taxon>
        <taxon>Sphaerotilaceae</taxon>
        <taxon>Piscinibacter</taxon>
    </lineage>
</organism>
<dbReference type="GO" id="GO:0005737">
    <property type="term" value="C:cytoplasm"/>
    <property type="evidence" value="ECO:0007669"/>
    <property type="project" value="UniProtKB-SubCell"/>
</dbReference>
<dbReference type="GO" id="GO:0016151">
    <property type="term" value="F:nickel cation binding"/>
    <property type="evidence" value="ECO:0007669"/>
    <property type="project" value="UniProtKB-UniRule"/>
</dbReference>
<evidence type="ECO:0000256" key="2">
    <source>
        <dbReference type="ARBA" id="ARBA00023186"/>
    </source>
</evidence>
<comment type="similarity">
    <text evidence="1 3">Belongs to the UreD family.</text>
</comment>
<dbReference type="PANTHER" id="PTHR33643:SF1">
    <property type="entry name" value="UREASE ACCESSORY PROTEIN D"/>
    <property type="match status" value="1"/>
</dbReference>
<keyword evidence="3" id="KW-0996">Nickel insertion</keyword>
<evidence type="ECO:0000313" key="5">
    <source>
        <dbReference type="Proteomes" id="UP000321832"/>
    </source>
</evidence>
<evidence type="ECO:0000313" key="4">
    <source>
        <dbReference type="EMBL" id="TXC65536.1"/>
    </source>
</evidence>
<comment type="function">
    <text evidence="3">Required for maturation of urease via the functional incorporation of the urease nickel metallocenter.</text>
</comment>
<evidence type="ECO:0000256" key="3">
    <source>
        <dbReference type="HAMAP-Rule" id="MF_01384"/>
    </source>
</evidence>
<protein>
    <recommendedName>
        <fullName evidence="3">Urease accessory protein UreD</fullName>
    </recommendedName>
</protein>
<sequence length="276" mass="30147">MGWHGRLQLDYHRDGDTTQAHDRHEGPLRVLQRLYPEGPGICHHVLVHPPGGMVGGDTLDITLTLAERSRAVITSPGAARFYRSQGEPAVQQVRATLAAGARLEWLPLETLAYSGCDGENRMRFELAGGAEMIGWDILALGLPAAEQPFVRGRYRQHIELPGRWLERALIAAADATLLDSPLGTAGRRVMGTLWFAAGAPLPAARRDLLLEAARDVASGHDLAPTAGATAPSDAVVLLRALAPRVEPLMQLFRAVRHRWRAQAWDLEAVSPRIWTT</sequence>
<keyword evidence="2 3" id="KW-0143">Chaperone</keyword>
<dbReference type="EMBL" id="VOPW01000001">
    <property type="protein sequence ID" value="TXC65536.1"/>
    <property type="molecule type" value="Genomic_DNA"/>
</dbReference>
<name>A0A5C6U184_9BURK</name>
<dbReference type="HAMAP" id="MF_01384">
    <property type="entry name" value="UreD"/>
    <property type="match status" value="1"/>
</dbReference>
<dbReference type="AlphaFoldDB" id="A0A5C6U184"/>
<keyword evidence="5" id="KW-1185">Reference proteome</keyword>
<comment type="caution">
    <text evidence="4">The sequence shown here is derived from an EMBL/GenBank/DDBJ whole genome shotgun (WGS) entry which is preliminary data.</text>
</comment>
<accession>A0A5C6U184</accession>
<dbReference type="PANTHER" id="PTHR33643">
    <property type="entry name" value="UREASE ACCESSORY PROTEIN D"/>
    <property type="match status" value="1"/>
</dbReference>
<proteinExistence type="inferred from homology"/>
<dbReference type="Pfam" id="PF01774">
    <property type="entry name" value="UreD"/>
    <property type="match status" value="1"/>
</dbReference>